<comment type="caution">
    <text evidence="3">The sequence shown here is derived from an EMBL/GenBank/DDBJ whole genome shotgun (WGS) entry which is preliminary data.</text>
</comment>
<dbReference type="InterPro" id="IPR050425">
    <property type="entry name" value="NAD(P)_dehydrat-like"/>
</dbReference>
<name>A0A0K9NZ61_ZOSMR</name>
<evidence type="ECO:0000313" key="3">
    <source>
        <dbReference type="EMBL" id="KMZ62014.1"/>
    </source>
</evidence>
<dbReference type="AlphaFoldDB" id="A0A0K9NZ61"/>
<dbReference type="PANTHER" id="PTHR10366:SF749">
    <property type="entry name" value="NAD DEPENDENT EPIMERASE_DEHYDRATASE FAMILY PROTEIN, EXPRESSED"/>
    <property type="match status" value="1"/>
</dbReference>
<organism evidence="3 4">
    <name type="scientific">Zostera marina</name>
    <name type="common">Eelgrass</name>
    <dbReference type="NCBI Taxonomy" id="29655"/>
    <lineage>
        <taxon>Eukaryota</taxon>
        <taxon>Viridiplantae</taxon>
        <taxon>Streptophyta</taxon>
        <taxon>Embryophyta</taxon>
        <taxon>Tracheophyta</taxon>
        <taxon>Spermatophyta</taxon>
        <taxon>Magnoliopsida</taxon>
        <taxon>Liliopsida</taxon>
        <taxon>Zosteraceae</taxon>
        <taxon>Zostera</taxon>
    </lineage>
</organism>
<dbReference type="GO" id="GO:0016616">
    <property type="term" value="F:oxidoreductase activity, acting on the CH-OH group of donors, NAD or NADP as acceptor"/>
    <property type="evidence" value="ECO:0000318"/>
    <property type="project" value="GO_Central"/>
</dbReference>
<protein>
    <submittedName>
        <fullName evidence="3">Putative Cinnamoyl-CoA reductase</fullName>
    </submittedName>
</protein>
<evidence type="ECO:0000256" key="1">
    <source>
        <dbReference type="ARBA" id="ARBA00023002"/>
    </source>
</evidence>
<accession>A0A0K9NZ61</accession>
<dbReference type="SUPFAM" id="SSF51735">
    <property type="entry name" value="NAD(P)-binding Rossmann-fold domains"/>
    <property type="match status" value="1"/>
</dbReference>
<evidence type="ECO:0000259" key="2">
    <source>
        <dbReference type="Pfam" id="PF13460"/>
    </source>
</evidence>
<feature type="domain" description="NAD(P)-binding" evidence="2">
    <location>
        <begin position="18"/>
        <end position="131"/>
    </location>
</feature>
<dbReference type="Pfam" id="PF13460">
    <property type="entry name" value="NAD_binding_10"/>
    <property type="match status" value="1"/>
</dbReference>
<dbReference type="EMBL" id="LFYR01001429">
    <property type="protein sequence ID" value="KMZ62014.1"/>
    <property type="molecule type" value="Genomic_DNA"/>
</dbReference>
<dbReference type="CDD" id="cd08958">
    <property type="entry name" value="FR_SDR_e"/>
    <property type="match status" value="1"/>
</dbReference>
<dbReference type="STRING" id="29655.A0A0K9NZ61"/>
<dbReference type="OrthoDB" id="2735536at2759"/>
<keyword evidence="1" id="KW-0560">Oxidoreductase</keyword>
<dbReference type="PANTHER" id="PTHR10366">
    <property type="entry name" value="NAD DEPENDENT EPIMERASE/DEHYDRATASE"/>
    <property type="match status" value="1"/>
</dbReference>
<dbReference type="Proteomes" id="UP000036987">
    <property type="component" value="Unassembled WGS sequence"/>
</dbReference>
<dbReference type="InterPro" id="IPR016040">
    <property type="entry name" value="NAD(P)-bd_dom"/>
</dbReference>
<dbReference type="InterPro" id="IPR036291">
    <property type="entry name" value="NAD(P)-bd_dom_sf"/>
</dbReference>
<sequence>MAPSALNHTFKTVCVADASGQIGQSIVRKLLRRGYNVHAAVTSTTTLSEYWRFEKEKRLKVFRYDPFDYQTIVAAMRGCSGLFYSFEPPHDHPIYDEYMVDTEMRAAHNVLEACAQTETMERVVYTSSVTAVIWNWKDNRRSSLTQINERNWSDPNLCRKFNLWYALSKTLAEKTAWALAMDREVNMVSINSGLLLTSKTTEMAVINSPYSDGAAKMCEDGLFVAVDVEFLADSHICVYEDPSSYGRYLCFDRVISRPDDAVGVATQILTTSHPPYPPPINSYDSGENTEIRTEIDGRKLANLMIDYNRDAGFGDWQFYYE</sequence>
<evidence type="ECO:0000313" key="4">
    <source>
        <dbReference type="Proteomes" id="UP000036987"/>
    </source>
</evidence>
<reference evidence="4" key="1">
    <citation type="journal article" date="2016" name="Nature">
        <title>The genome of the seagrass Zostera marina reveals angiosperm adaptation to the sea.</title>
        <authorList>
            <person name="Olsen J.L."/>
            <person name="Rouze P."/>
            <person name="Verhelst B."/>
            <person name="Lin Y.-C."/>
            <person name="Bayer T."/>
            <person name="Collen J."/>
            <person name="Dattolo E."/>
            <person name="De Paoli E."/>
            <person name="Dittami S."/>
            <person name="Maumus F."/>
            <person name="Michel G."/>
            <person name="Kersting A."/>
            <person name="Lauritano C."/>
            <person name="Lohaus R."/>
            <person name="Toepel M."/>
            <person name="Tonon T."/>
            <person name="Vanneste K."/>
            <person name="Amirebrahimi M."/>
            <person name="Brakel J."/>
            <person name="Bostroem C."/>
            <person name="Chovatia M."/>
            <person name="Grimwood J."/>
            <person name="Jenkins J.W."/>
            <person name="Jueterbock A."/>
            <person name="Mraz A."/>
            <person name="Stam W.T."/>
            <person name="Tice H."/>
            <person name="Bornberg-Bauer E."/>
            <person name="Green P.J."/>
            <person name="Pearson G.A."/>
            <person name="Procaccini G."/>
            <person name="Duarte C.M."/>
            <person name="Schmutz J."/>
            <person name="Reusch T.B.H."/>
            <person name="Van de Peer Y."/>
        </authorList>
    </citation>
    <scope>NUCLEOTIDE SEQUENCE [LARGE SCALE GENOMIC DNA]</scope>
    <source>
        <strain evidence="4">cv. Finnish</strain>
    </source>
</reference>
<dbReference type="Gene3D" id="3.40.50.720">
    <property type="entry name" value="NAD(P)-binding Rossmann-like Domain"/>
    <property type="match status" value="1"/>
</dbReference>
<keyword evidence="4" id="KW-1185">Reference proteome</keyword>
<dbReference type="OMA" id="DWSEPNF"/>
<gene>
    <name evidence="3" type="ORF">ZOSMA_49G00830</name>
</gene>
<proteinExistence type="predicted"/>